<name>A0A432LJV3_9BACT</name>
<accession>A0A432LJV3</accession>
<dbReference type="RefSeq" id="WP_126678123.1">
    <property type="nucleotide sequence ID" value="NZ_RYYU01000001.1"/>
</dbReference>
<sequence length="369" mass="41890">MTAFAFFRLPKESKCTLIVQRNREPENISAFRNLNGKAGFVIAPFDISEFTPLLLIHPEERRVYNAFSYIEKEIVEELEECALCNNSDEGTDSAAENERTRYGIDFNNFHSQLVQGGFRKIVLARKSKVLGDTSHLLEMFKRACEDYPRMYISLFSTRISGTWLIATPELLLEETDDLWKTIALAGTMKLDINMMSRESNDTDSGIMSSSEILWSDKNIQEQRIVATYLTECLKNFSDEIIESGPKTTRAGNLIHLRSDFSFSLKKKSVLGDLIEAIHPTPAVCGLPKDISKSFIIHNENFSRKYYSGFCGPLMSDEGTHLFVSLRCMQVIKDGFLLYAGGGLLSDSIEQQEWEETEAKLETMRKIISC</sequence>
<feature type="domain" description="Chorismate-utilising enzyme C-terminal" evidence="1">
    <location>
        <begin position="100"/>
        <end position="359"/>
    </location>
</feature>
<dbReference type="InterPro" id="IPR015890">
    <property type="entry name" value="Chorismate_C"/>
</dbReference>
<dbReference type="Gene3D" id="3.60.120.10">
    <property type="entry name" value="Anthranilate synthase"/>
    <property type="match status" value="1"/>
</dbReference>
<reference evidence="2 3" key="1">
    <citation type="submission" date="2018-12" db="EMBL/GenBank/DDBJ databases">
        <title>Genome sequencing of Prevotella sp. KCOM 3155 (= JS262).</title>
        <authorList>
            <person name="Kook J.-K."/>
            <person name="Park S.-N."/>
            <person name="Lim Y.K."/>
        </authorList>
    </citation>
    <scope>NUCLEOTIDE SEQUENCE [LARGE SCALE GENOMIC DNA]</scope>
    <source>
        <strain evidence="2 3">KCOM 3155</strain>
    </source>
</reference>
<dbReference type="InterPro" id="IPR005801">
    <property type="entry name" value="ADC_synthase"/>
</dbReference>
<dbReference type="OrthoDB" id="9806579at2"/>
<dbReference type="PANTHER" id="PTHR42839">
    <property type="entry name" value="ISOCHORISMATE SYNTHASE ENTC"/>
    <property type="match status" value="1"/>
</dbReference>
<dbReference type="SUPFAM" id="SSF56322">
    <property type="entry name" value="ADC synthase"/>
    <property type="match status" value="1"/>
</dbReference>
<evidence type="ECO:0000259" key="1">
    <source>
        <dbReference type="Pfam" id="PF00425"/>
    </source>
</evidence>
<organism evidence="2 3">
    <name type="scientific">Prevotella koreensis</name>
    <dbReference type="NCBI Taxonomy" id="2490854"/>
    <lineage>
        <taxon>Bacteria</taxon>
        <taxon>Pseudomonadati</taxon>
        <taxon>Bacteroidota</taxon>
        <taxon>Bacteroidia</taxon>
        <taxon>Bacteroidales</taxon>
        <taxon>Prevotellaceae</taxon>
        <taxon>Prevotella</taxon>
    </lineage>
</organism>
<dbReference type="EMBL" id="RYYU01000001">
    <property type="protein sequence ID" value="RUL58979.1"/>
    <property type="molecule type" value="Genomic_DNA"/>
</dbReference>
<dbReference type="Pfam" id="PF00425">
    <property type="entry name" value="Chorismate_bind"/>
    <property type="match status" value="1"/>
</dbReference>
<dbReference type="Proteomes" id="UP000278983">
    <property type="component" value="Unassembled WGS sequence"/>
</dbReference>
<evidence type="ECO:0000313" key="2">
    <source>
        <dbReference type="EMBL" id="RUL58979.1"/>
    </source>
</evidence>
<dbReference type="AlphaFoldDB" id="A0A432LJV3"/>
<evidence type="ECO:0000313" key="3">
    <source>
        <dbReference type="Proteomes" id="UP000278983"/>
    </source>
</evidence>
<dbReference type="PANTHER" id="PTHR42839:SF2">
    <property type="entry name" value="ISOCHORISMATE SYNTHASE ENTC"/>
    <property type="match status" value="1"/>
</dbReference>
<keyword evidence="3" id="KW-1185">Reference proteome</keyword>
<protein>
    <submittedName>
        <fullName evidence="2">Isochorismate synthase</fullName>
    </submittedName>
</protein>
<comment type="caution">
    <text evidence="2">The sequence shown here is derived from an EMBL/GenBank/DDBJ whole genome shotgun (WGS) entry which is preliminary data.</text>
</comment>
<gene>
    <name evidence="2" type="ORF">EHV08_03815</name>
</gene>
<proteinExistence type="predicted"/>